<accession>A0A9N9SUI0</accession>
<dbReference type="AlphaFoldDB" id="A0A9N9SUI0"/>
<gene>
    <name evidence="1" type="ORF">DIABBA_LOCUS3466</name>
</gene>
<name>A0A9N9SUI0_DIABA</name>
<proteinExistence type="predicted"/>
<keyword evidence="2" id="KW-1185">Reference proteome</keyword>
<evidence type="ECO:0000313" key="1">
    <source>
        <dbReference type="EMBL" id="CAG9829696.1"/>
    </source>
</evidence>
<organism evidence="1 2">
    <name type="scientific">Diabrotica balteata</name>
    <name type="common">Banded cucumber beetle</name>
    <dbReference type="NCBI Taxonomy" id="107213"/>
    <lineage>
        <taxon>Eukaryota</taxon>
        <taxon>Metazoa</taxon>
        <taxon>Ecdysozoa</taxon>
        <taxon>Arthropoda</taxon>
        <taxon>Hexapoda</taxon>
        <taxon>Insecta</taxon>
        <taxon>Pterygota</taxon>
        <taxon>Neoptera</taxon>
        <taxon>Endopterygota</taxon>
        <taxon>Coleoptera</taxon>
        <taxon>Polyphaga</taxon>
        <taxon>Cucujiformia</taxon>
        <taxon>Chrysomeloidea</taxon>
        <taxon>Chrysomelidae</taxon>
        <taxon>Galerucinae</taxon>
        <taxon>Diabroticina</taxon>
        <taxon>Diabroticites</taxon>
        <taxon>Diabrotica</taxon>
    </lineage>
</organism>
<dbReference type="OrthoDB" id="6775123at2759"/>
<sequence length="90" mass="10029">MEINHNCKLITAVDKVAHRDDKNIKSIVNSDGTEKNDGNFRALLRFRIDAGDNDLRKHLEAAPANAALISKTIQIALQQETIISCCKEEI</sequence>
<dbReference type="Proteomes" id="UP001153709">
    <property type="component" value="Chromosome 2"/>
</dbReference>
<protein>
    <submittedName>
        <fullName evidence="1">Uncharacterized protein</fullName>
    </submittedName>
</protein>
<reference evidence="1" key="1">
    <citation type="submission" date="2022-01" db="EMBL/GenBank/DDBJ databases">
        <authorList>
            <person name="King R."/>
        </authorList>
    </citation>
    <scope>NUCLEOTIDE SEQUENCE</scope>
</reference>
<dbReference type="EMBL" id="OU898277">
    <property type="protein sequence ID" value="CAG9829696.1"/>
    <property type="molecule type" value="Genomic_DNA"/>
</dbReference>
<evidence type="ECO:0000313" key="2">
    <source>
        <dbReference type="Proteomes" id="UP001153709"/>
    </source>
</evidence>